<dbReference type="PANTHER" id="PTHR18964">
    <property type="entry name" value="ROK (REPRESSOR, ORF, KINASE) FAMILY"/>
    <property type="match status" value="1"/>
</dbReference>
<comment type="caution">
    <text evidence="4">The sequence shown here is derived from an EMBL/GenBank/DDBJ whole genome shotgun (WGS) entry which is preliminary data.</text>
</comment>
<evidence type="ECO:0000313" key="4">
    <source>
        <dbReference type="EMBL" id="MFC0525882.1"/>
    </source>
</evidence>
<dbReference type="Pfam" id="PF13412">
    <property type="entry name" value="HTH_24"/>
    <property type="match status" value="1"/>
</dbReference>
<protein>
    <submittedName>
        <fullName evidence="4">ROK family protein</fullName>
    </submittedName>
</protein>
<proteinExistence type="inferred from homology"/>
<evidence type="ECO:0000256" key="3">
    <source>
        <dbReference type="ARBA" id="ARBA00022629"/>
    </source>
</evidence>
<comment type="function">
    <text evidence="1">Transcriptional repressor of xylose-utilizing enzymes.</text>
</comment>
<keyword evidence="3" id="KW-0119">Carbohydrate metabolism</keyword>
<dbReference type="InterPro" id="IPR000600">
    <property type="entry name" value="ROK"/>
</dbReference>
<gene>
    <name evidence="4" type="ORF">ACFFGV_20095</name>
</gene>
<dbReference type="Pfam" id="PF00480">
    <property type="entry name" value="ROK"/>
    <property type="match status" value="1"/>
</dbReference>
<accession>A0ABV6LTZ4</accession>
<reference evidence="4 5" key="1">
    <citation type="submission" date="2024-09" db="EMBL/GenBank/DDBJ databases">
        <authorList>
            <person name="Sun Q."/>
            <person name="Mori K."/>
        </authorList>
    </citation>
    <scope>NUCLEOTIDE SEQUENCE [LARGE SCALE GENOMIC DNA]</scope>
    <source>
        <strain evidence="4 5">NCAIM B.02529</strain>
    </source>
</reference>
<dbReference type="InterPro" id="IPR036390">
    <property type="entry name" value="WH_DNA-bd_sf"/>
</dbReference>
<organism evidence="4 5">
    <name type="scientific">Pontibacillus salicampi</name>
    <dbReference type="NCBI Taxonomy" id="1449801"/>
    <lineage>
        <taxon>Bacteria</taxon>
        <taxon>Bacillati</taxon>
        <taxon>Bacillota</taxon>
        <taxon>Bacilli</taxon>
        <taxon>Bacillales</taxon>
        <taxon>Bacillaceae</taxon>
        <taxon>Pontibacillus</taxon>
    </lineage>
</organism>
<name>A0ABV6LTZ4_9BACI</name>
<dbReference type="InterPro" id="IPR043129">
    <property type="entry name" value="ATPase_NBD"/>
</dbReference>
<dbReference type="Proteomes" id="UP001589836">
    <property type="component" value="Unassembled WGS sequence"/>
</dbReference>
<keyword evidence="5" id="KW-1185">Reference proteome</keyword>
<dbReference type="InterPro" id="IPR049874">
    <property type="entry name" value="ROK_cs"/>
</dbReference>
<comment type="similarity">
    <text evidence="2">Belongs to the ROK (NagC/XylR) family.</text>
</comment>
<dbReference type="PROSITE" id="PS01125">
    <property type="entry name" value="ROK"/>
    <property type="match status" value="1"/>
</dbReference>
<dbReference type="Gene3D" id="1.10.10.10">
    <property type="entry name" value="Winged helix-like DNA-binding domain superfamily/Winged helix DNA-binding domain"/>
    <property type="match status" value="1"/>
</dbReference>
<evidence type="ECO:0000313" key="5">
    <source>
        <dbReference type="Proteomes" id="UP001589836"/>
    </source>
</evidence>
<dbReference type="EMBL" id="JBHLTP010000023">
    <property type="protein sequence ID" value="MFC0525882.1"/>
    <property type="molecule type" value="Genomic_DNA"/>
</dbReference>
<keyword evidence="3" id="KW-0859">Xylose metabolism</keyword>
<dbReference type="RefSeq" id="WP_377351673.1">
    <property type="nucleotide sequence ID" value="NZ_JBHLTP010000023.1"/>
</dbReference>
<evidence type="ECO:0000256" key="2">
    <source>
        <dbReference type="ARBA" id="ARBA00006479"/>
    </source>
</evidence>
<dbReference type="Gene3D" id="3.30.420.40">
    <property type="match status" value="2"/>
</dbReference>
<sequence>MSKANGQLMKTMNRRLLIETIIEHGTISRSELARKIGLNKSTVSEQINGLLEEALLIEEEATASSGGRKPIFLKINRQAGYAIGVDVDHPQILVHITDLLGETLEVRTLHLEDEPIDHAMDVLIKALQDIRSTYDKTHTPTGLTGIGIGIHGIVRNDQHVVFTPKLQWKDTNIQQRLEEEIQAPIYIDNNSNLSAFAEQALRFSSTEDLFCVTMYSGIGLGIVKNREIYRGFQGFAGEIGHMIIESNGRLCPCGNRGCWEGYASEKAILARLQEVDDTLQPQEIPGLLQSGTHMDVFNSFFDYMSIGLNNIINIFNPETIILNGDILNQNPHVISQIEVRLKSKMNHYKRIEPSHLGKHACALGGSMVALKSFYGIHQLNLSQYEYHENLAKTI</sequence>
<dbReference type="InterPro" id="IPR036388">
    <property type="entry name" value="WH-like_DNA-bd_sf"/>
</dbReference>
<dbReference type="PANTHER" id="PTHR18964:SF149">
    <property type="entry name" value="BIFUNCTIONAL UDP-N-ACETYLGLUCOSAMINE 2-EPIMERASE_N-ACETYLMANNOSAMINE KINASE"/>
    <property type="match status" value="1"/>
</dbReference>
<evidence type="ECO:0000256" key="1">
    <source>
        <dbReference type="ARBA" id="ARBA00002486"/>
    </source>
</evidence>
<dbReference type="SUPFAM" id="SSF53067">
    <property type="entry name" value="Actin-like ATPase domain"/>
    <property type="match status" value="1"/>
</dbReference>
<dbReference type="SUPFAM" id="SSF46785">
    <property type="entry name" value="Winged helix' DNA-binding domain"/>
    <property type="match status" value="1"/>
</dbReference>